<feature type="domain" description="DUF4253" evidence="2">
    <location>
        <begin position="167"/>
        <end position="276"/>
    </location>
</feature>
<evidence type="ECO:0000259" key="2">
    <source>
        <dbReference type="Pfam" id="PF14062"/>
    </source>
</evidence>
<sequence length="276" mass="29149">MTRGPSTEGARLRSLAASAALPPGTLVDRTVLGRLPEPLLWRADEPAGPDSWERMLPVRDATGLWPVLLGAHVRGTAVEDDLLPPQRGGGGRGGTGGGAAGVLAAWWKEHAAREPAGRKAGVVPALRPYGRRPPKPARPFGTGGDPDAAAARVARALVAHGTLRRPRVALVPAARSAGIPAAIGWTGTLASGAETEGYDSVLHSWEERFGTRVVALEPDVLHLSVPEPPRTAAQALPVAAEHYAFCPSVVRQGAGSLARYAQEWLTGRNLWSFWWE</sequence>
<dbReference type="AlphaFoldDB" id="A0A1H8ZMF7"/>
<proteinExistence type="predicted"/>
<accession>A0A1H8ZMF7</accession>
<dbReference type="Proteomes" id="UP000199055">
    <property type="component" value="Unassembled WGS sequence"/>
</dbReference>
<feature type="region of interest" description="Disordered" evidence="1">
    <location>
        <begin position="125"/>
        <end position="146"/>
    </location>
</feature>
<gene>
    <name evidence="3" type="ORF">SAMN05216481_101614</name>
</gene>
<reference evidence="3 4" key="1">
    <citation type="submission" date="2016-10" db="EMBL/GenBank/DDBJ databases">
        <authorList>
            <person name="de Groot N.N."/>
        </authorList>
    </citation>
    <scope>NUCLEOTIDE SEQUENCE [LARGE SCALE GENOMIC DNA]</scope>
    <source>
        <strain evidence="3 4">CGMCC 4.3519</strain>
    </source>
</reference>
<keyword evidence="4" id="KW-1185">Reference proteome</keyword>
<name>A0A1H8ZMF7_9ACTN</name>
<dbReference type="EMBL" id="FOET01000001">
    <property type="protein sequence ID" value="SEP65494.1"/>
    <property type="molecule type" value="Genomic_DNA"/>
</dbReference>
<protein>
    <recommendedName>
        <fullName evidence="2">DUF4253 domain-containing protein</fullName>
    </recommendedName>
</protein>
<evidence type="ECO:0000256" key="1">
    <source>
        <dbReference type="SAM" id="MobiDB-lite"/>
    </source>
</evidence>
<dbReference type="RefSeq" id="WP_093655016.1">
    <property type="nucleotide sequence ID" value="NZ_FOET01000001.1"/>
</dbReference>
<organism evidence="3 4">
    <name type="scientific">Streptomyces radiopugnans</name>
    <dbReference type="NCBI Taxonomy" id="403935"/>
    <lineage>
        <taxon>Bacteria</taxon>
        <taxon>Bacillati</taxon>
        <taxon>Actinomycetota</taxon>
        <taxon>Actinomycetes</taxon>
        <taxon>Kitasatosporales</taxon>
        <taxon>Streptomycetaceae</taxon>
        <taxon>Streptomyces</taxon>
    </lineage>
</organism>
<dbReference type="Pfam" id="PF14062">
    <property type="entry name" value="DUF4253"/>
    <property type="match status" value="1"/>
</dbReference>
<evidence type="ECO:0000313" key="3">
    <source>
        <dbReference type="EMBL" id="SEP65494.1"/>
    </source>
</evidence>
<dbReference type="InterPro" id="IPR025349">
    <property type="entry name" value="DUF4253"/>
</dbReference>
<dbReference type="STRING" id="403935.SAMN05216481_101614"/>
<evidence type="ECO:0000313" key="4">
    <source>
        <dbReference type="Proteomes" id="UP000199055"/>
    </source>
</evidence>